<dbReference type="Proteomes" id="UP000095038">
    <property type="component" value="Unassembled WGS sequence"/>
</dbReference>
<dbReference type="InParanoid" id="A0A1D2VEV1"/>
<protein>
    <submittedName>
        <fullName evidence="1">Uncharacterized protein</fullName>
    </submittedName>
</protein>
<gene>
    <name evidence="1" type="ORF">ASCRUDRAFT_23012</name>
</gene>
<dbReference type="Pfam" id="PF17235">
    <property type="entry name" value="STD1"/>
    <property type="match status" value="1"/>
</dbReference>
<dbReference type="InterPro" id="IPR035189">
    <property type="entry name" value="Std1/Mth1"/>
</dbReference>
<dbReference type="GeneID" id="30963404"/>
<dbReference type="AlphaFoldDB" id="A0A1D2VEV1"/>
<dbReference type="OrthoDB" id="4088889at2759"/>
<feature type="non-terminal residue" evidence="1">
    <location>
        <position position="188"/>
    </location>
</feature>
<evidence type="ECO:0000313" key="1">
    <source>
        <dbReference type="EMBL" id="ODV60139.1"/>
    </source>
</evidence>
<dbReference type="RefSeq" id="XP_020046446.1">
    <property type="nucleotide sequence ID" value="XM_020189768.1"/>
</dbReference>
<keyword evidence="2" id="KW-1185">Reference proteome</keyword>
<evidence type="ECO:0000313" key="2">
    <source>
        <dbReference type="Proteomes" id="UP000095038"/>
    </source>
</evidence>
<name>A0A1D2VEV1_9ASCO</name>
<organism evidence="1 2">
    <name type="scientific">Ascoidea rubescens DSM 1968</name>
    <dbReference type="NCBI Taxonomy" id="1344418"/>
    <lineage>
        <taxon>Eukaryota</taxon>
        <taxon>Fungi</taxon>
        <taxon>Dikarya</taxon>
        <taxon>Ascomycota</taxon>
        <taxon>Saccharomycotina</taxon>
        <taxon>Saccharomycetes</taxon>
        <taxon>Ascoideaceae</taxon>
        <taxon>Ascoidea</taxon>
    </lineage>
</organism>
<accession>A0A1D2VEV1</accession>
<proteinExistence type="predicted"/>
<dbReference type="STRING" id="1344418.A0A1D2VEV1"/>
<sequence length="188" mass="22537">PSYIQGENEDDIDSQIRALSYMFKRLEIYNLPNFLADENGIYRIPDPTSNNLSHSPISSHILYNRTEFERILINDKHRILIDWSKNKFRSLLILSNHPKNLTFKFSILNASSTLDNYLHVLVNKSNFYIEHPIEKRIKRILVKHSYNKQWKVIQSENRNFVNKDDRYKIIKGYLERLAFHVQVERIFK</sequence>
<feature type="non-terminal residue" evidence="1">
    <location>
        <position position="1"/>
    </location>
</feature>
<dbReference type="EMBL" id="KV454483">
    <property type="protein sequence ID" value="ODV60139.1"/>
    <property type="molecule type" value="Genomic_DNA"/>
</dbReference>
<reference evidence="2" key="1">
    <citation type="submission" date="2016-05" db="EMBL/GenBank/DDBJ databases">
        <title>Comparative genomics of biotechnologically important yeasts.</title>
        <authorList>
            <consortium name="DOE Joint Genome Institute"/>
            <person name="Riley R."/>
            <person name="Haridas S."/>
            <person name="Wolfe K.H."/>
            <person name="Lopes M.R."/>
            <person name="Hittinger C.T."/>
            <person name="Goker M."/>
            <person name="Salamov A."/>
            <person name="Wisecaver J."/>
            <person name="Long T.M."/>
            <person name="Aerts A.L."/>
            <person name="Barry K."/>
            <person name="Choi C."/>
            <person name="Clum A."/>
            <person name="Coughlan A.Y."/>
            <person name="Deshpande S."/>
            <person name="Douglass A.P."/>
            <person name="Hanson S.J."/>
            <person name="Klenk H.-P."/>
            <person name="Labutti K."/>
            <person name="Lapidus A."/>
            <person name="Lindquist E."/>
            <person name="Lipzen A."/>
            <person name="Meier-Kolthoff J.P."/>
            <person name="Ohm R.A."/>
            <person name="Otillar R.P."/>
            <person name="Pangilinan J."/>
            <person name="Peng Y."/>
            <person name="Rokas A."/>
            <person name="Rosa C.A."/>
            <person name="Scheuner C."/>
            <person name="Sibirny A.A."/>
            <person name="Slot J.C."/>
            <person name="Stielow J.B."/>
            <person name="Sun H."/>
            <person name="Kurtzman C.P."/>
            <person name="Blackwell M."/>
            <person name="Grigoriev I.V."/>
            <person name="Jeffries T.W."/>
        </authorList>
    </citation>
    <scope>NUCLEOTIDE SEQUENCE [LARGE SCALE GENOMIC DNA]</scope>
    <source>
        <strain evidence="2">DSM 1968</strain>
    </source>
</reference>